<dbReference type="Proteomes" id="UP000001055">
    <property type="component" value="Unassembled WGS sequence"/>
</dbReference>
<protein>
    <submittedName>
        <fullName evidence="1">Uncharacterized protein</fullName>
    </submittedName>
</protein>
<name>Q0UQH6_PHANO</name>
<dbReference type="EMBL" id="CH445332">
    <property type="protein sequence ID" value="EAT87052.1"/>
    <property type="molecule type" value="Genomic_DNA"/>
</dbReference>
<dbReference type="KEGG" id="pno:SNOG_05988"/>
<dbReference type="GeneID" id="5973253"/>
<dbReference type="InParanoid" id="Q0UQH6"/>
<accession>Q0UQH6</accession>
<reference evidence="2" key="1">
    <citation type="journal article" date="2007" name="Plant Cell">
        <title>Dothideomycete-plant interactions illuminated by genome sequencing and EST analysis of the wheat pathogen Stagonospora nodorum.</title>
        <authorList>
            <person name="Hane J.K."/>
            <person name="Lowe R.G."/>
            <person name="Solomon P.S."/>
            <person name="Tan K.C."/>
            <person name="Schoch C.L."/>
            <person name="Spatafora J.W."/>
            <person name="Crous P.W."/>
            <person name="Kodira C."/>
            <person name="Birren B.W."/>
            <person name="Galagan J.E."/>
            <person name="Torriani S.F."/>
            <person name="McDonald B.A."/>
            <person name="Oliver R.P."/>
        </authorList>
    </citation>
    <scope>NUCLEOTIDE SEQUENCE [LARGE SCALE GENOMIC DNA]</scope>
    <source>
        <strain evidence="2">SN15 / ATCC MYA-4574 / FGSC 10173</strain>
    </source>
</reference>
<sequence length="32" mass="3616">MSTYSIQFIPEKPSHFIVNSMVLNIPTPNRGP</sequence>
<dbReference type="AlphaFoldDB" id="Q0UQH6"/>
<evidence type="ECO:0000313" key="1">
    <source>
        <dbReference type="EMBL" id="EAT87052.1"/>
    </source>
</evidence>
<organism evidence="1 2">
    <name type="scientific">Phaeosphaeria nodorum (strain SN15 / ATCC MYA-4574 / FGSC 10173)</name>
    <name type="common">Glume blotch fungus</name>
    <name type="synonym">Parastagonospora nodorum</name>
    <dbReference type="NCBI Taxonomy" id="321614"/>
    <lineage>
        <taxon>Eukaryota</taxon>
        <taxon>Fungi</taxon>
        <taxon>Dikarya</taxon>
        <taxon>Ascomycota</taxon>
        <taxon>Pezizomycotina</taxon>
        <taxon>Dothideomycetes</taxon>
        <taxon>Pleosporomycetidae</taxon>
        <taxon>Pleosporales</taxon>
        <taxon>Pleosporineae</taxon>
        <taxon>Phaeosphaeriaceae</taxon>
        <taxon>Parastagonospora</taxon>
    </lineage>
</organism>
<dbReference type="RefSeq" id="XP_001796376.1">
    <property type="nucleotide sequence ID" value="XM_001796324.1"/>
</dbReference>
<gene>
    <name evidence="1" type="ORF">SNOG_05988</name>
</gene>
<proteinExistence type="predicted"/>
<evidence type="ECO:0000313" key="2">
    <source>
        <dbReference type="Proteomes" id="UP000001055"/>
    </source>
</evidence>